<name>A0A374NYW2_9FIRM</name>
<protein>
    <submittedName>
        <fullName evidence="3">Sugar phosphate isomerase/epimerase</fullName>
    </submittedName>
</protein>
<dbReference type="AlphaFoldDB" id="A0A374NYW2"/>
<dbReference type="GO" id="GO:0016853">
    <property type="term" value="F:isomerase activity"/>
    <property type="evidence" value="ECO:0007669"/>
    <property type="project" value="UniProtKB-KW"/>
</dbReference>
<dbReference type="SUPFAM" id="SSF51658">
    <property type="entry name" value="Xylose isomerase-like"/>
    <property type="match status" value="1"/>
</dbReference>
<dbReference type="RefSeq" id="WP_025529466.1">
    <property type="nucleotide sequence ID" value="NZ_QSON01000020.1"/>
</dbReference>
<accession>A0A374NYW2</accession>
<evidence type="ECO:0000313" key="3">
    <source>
        <dbReference type="EMBL" id="RGI97290.1"/>
    </source>
</evidence>
<dbReference type="InterPro" id="IPR013022">
    <property type="entry name" value="Xyl_isomerase-like_TIM-brl"/>
</dbReference>
<dbReference type="EMBL" id="QSON01000020">
    <property type="protein sequence ID" value="RGI97290.1"/>
    <property type="molecule type" value="Genomic_DNA"/>
</dbReference>
<dbReference type="Proteomes" id="UP000263014">
    <property type="component" value="Unassembled WGS sequence"/>
</dbReference>
<comment type="caution">
    <text evidence="3">The sequence shown here is derived from an EMBL/GenBank/DDBJ whole genome shotgun (WGS) entry which is preliminary data.</text>
</comment>
<dbReference type="Proteomes" id="UP000261023">
    <property type="component" value="Unassembled WGS sequence"/>
</dbReference>
<organism evidence="3 5">
    <name type="scientific">Hungatella hathewayi</name>
    <dbReference type="NCBI Taxonomy" id="154046"/>
    <lineage>
        <taxon>Bacteria</taxon>
        <taxon>Bacillati</taxon>
        <taxon>Bacillota</taxon>
        <taxon>Clostridia</taxon>
        <taxon>Lachnospirales</taxon>
        <taxon>Lachnospiraceae</taxon>
        <taxon>Hungatella</taxon>
    </lineage>
</organism>
<dbReference type="PANTHER" id="PTHR12110:SF21">
    <property type="entry name" value="XYLOSE ISOMERASE-LIKE TIM BARREL DOMAIN-CONTAINING PROTEIN"/>
    <property type="match status" value="1"/>
</dbReference>
<evidence type="ECO:0000313" key="5">
    <source>
        <dbReference type="Proteomes" id="UP000263014"/>
    </source>
</evidence>
<evidence type="ECO:0000313" key="2">
    <source>
        <dbReference type="EMBL" id="RGD71688.1"/>
    </source>
</evidence>
<reference evidence="4 5" key="1">
    <citation type="submission" date="2018-08" db="EMBL/GenBank/DDBJ databases">
        <title>A genome reference for cultivated species of the human gut microbiota.</title>
        <authorList>
            <person name="Zou Y."/>
            <person name="Xue W."/>
            <person name="Luo G."/>
        </authorList>
    </citation>
    <scope>NUCLEOTIDE SEQUENCE [LARGE SCALE GENOMIC DNA]</scope>
    <source>
        <strain evidence="2 4">AF19-13AC</strain>
        <strain evidence="3 5">TM09-12</strain>
    </source>
</reference>
<dbReference type="InterPro" id="IPR036237">
    <property type="entry name" value="Xyl_isomerase-like_sf"/>
</dbReference>
<evidence type="ECO:0000259" key="1">
    <source>
        <dbReference type="Pfam" id="PF01261"/>
    </source>
</evidence>
<dbReference type="PANTHER" id="PTHR12110">
    <property type="entry name" value="HYDROXYPYRUVATE ISOMERASE"/>
    <property type="match status" value="1"/>
</dbReference>
<keyword evidence="3" id="KW-0413">Isomerase</keyword>
<proteinExistence type="predicted"/>
<dbReference type="Gene3D" id="3.20.20.150">
    <property type="entry name" value="Divalent-metal-dependent TIM barrel enzymes"/>
    <property type="match status" value="1"/>
</dbReference>
<sequence length="330" mass="37648">MKKRPVTLASGQFGDMSLEELCQMCRRIGYEGIELAAHAHFDVGKALEEPGYVPWVKETLEKYGLKCYAISAHLTGQCVGDVWDPRLDHFAPSEISGQPEKIRAWAIAEMKRTVKAASMMGVKVITGFTGSPIWAWWYSYPQTTREMIDDGYQLIYDLWTPIFDVFDEYGIQFALEVHPTEIAYDYYSTEALLKKFNYRPTLGINFDPSHLVWQGVNELTFVRDFADRIYHVHAKDVKINRNEKAGILGSHIEFGDTRRGWNFVSVGQGDVDFDGIIRELNQAGYEGPISVEWEDSGMEREFGAALAYRYIDQMNFQPSEVAFDAALKND</sequence>
<evidence type="ECO:0000313" key="4">
    <source>
        <dbReference type="Proteomes" id="UP000261023"/>
    </source>
</evidence>
<dbReference type="OrthoDB" id="9779184at2"/>
<feature type="domain" description="Xylose isomerase-like TIM barrel" evidence="1">
    <location>
        <begin position="24"/>
        <end position="309"/>
    </location>
</feature>
<gene>
    <name evidence="2" type="ORF">DWX31_05250</name>
    <name evidence="3" type="ORF">DXD79_28095</name>
</gene>
<dbReference type="Pfam" id="PF01261">
    <property type="entry name" value="AP_endonuc_2"/>
    <property type="match status" value="1"/>
</dbReference>
<dbReference type="InterPro" id="IPR050312">
    <property type="entry name" value="IolE/XylAMocC-like"/>
</dbReference>
<dbReference type="EMBL" id="QTJW01000003">
    <property type="protein sequence ID" value="RGD71688.1"/>
    <property type="molecule type" value="Genomic_DNA"/>
</dbReference>